<evidence type="ECO:0000313" key="4">
    <source>
        <dbReference type="Proteomes" id="UP001596409"/>
    </source>
</evidence>
<dbReference type="EMBL" id="JBHSYM010000036">
    <property type="protein sequence ID" value="MFC7013714.1"/>
    <property type="molecule type" value="Genomic_DNA"/>
</dbReference>
<feature type="transmembrane region" description="Helical" evidence="2">
    <location>
        <begin position="75"/>
        <end position="97"/>
    </location>
</feature>
<feature type="transmembrane region" description="Helical" evidence="2">
    <location>
        <begin position="307"/>
        <end position="329"/>
    </location>
</feature>
<dbReference type="RefSeq" id="WP_189868842.1">
    <property type="nucleotide sequence ID" value="NZ_BMWA01000002.1"/>
</dbReference>
<evidence type="ECO:0000256" key="2">
    <source>
        <dbReference type="SAM" id="Phobius"/>
    </source>
</evidence>
<evidence type="ECO:0008006" key="5">
    <source>
        <dbReference type="Google" id="ProtNLM"/>
    </source>
</evidence>
<protein>
    <recommendedName>
        <fullName evidence="5">Integral membrane protein</fullName>
    </recommendedName>
</protein>
<feature type="transmembrane region" description="Helical" evidence="2">
    <location>
        <begin position="371"/>
        <end position="391"/>
    </location>
</feature>
<feature type="region of interest" description="Disordered" evidence="1">
    <location>
        <begin position="1"/>
        <end position="32"/>
    </location>
</feature>
<feature type="transmembrane region" description="Helical" evidence="2">
    <location>
        <begin position="335"/>
        <end position="359"/>
    </location>
</feature>
<proteinExistence type="predicted"/>
<evidence type="ECO:0000256" key="1">
    <source>
        <dbReference type="SAM" id="MobiDB-lite"/>
    </source>
</evidence>
<keyword evidence="2" id="KW-1133">Transmembrane helix</keyword>
<organism evidence="3 4">
    <name type="scientific">Streptomyces viridiviolaceus</name>
    <dbReference type="NCBI Taxonomy" id="68282"/>
    <lineage>
        <taxon>Bacteria</taxon>
        <taxon>Bacillati</taxon>
        <taxon>Actinomycetota</taxon>
        <taxon>Actinomycetes</taxon>
        <taxon>Kitasatosporales</taxon>
        <taxon>Streptomycetaceae</taxon>
        <taxon>Streptomyces</taxon>
    </lineage>
</organism>
<feature type="compositionally biased region" description="Basic and acidic residues" evidence="1">
    <location>
        <begin position="1"/>
        <end position="15"/>
    </location>
</feature>
<evidence type="ECO:0000313" key="3">
    <source>
        <dbReference type="EMBL" id="MFC7013714.1"/>
    </source>
</evidence>
<name>A0ABW2E353_9ACTN</name>
<dbReference type="Proteomes" id="UP001596409">
    <property type="component" value="Unassembled WGS sequence"/>
</dbReference>
<gene>
    <name evidence="3" type="ORF">ACFQMH_18705</name>
</gene>
<accession>A0ABW2E353</accession>
<feature type="transmembrane region" description="Helical" evidence="2">
    <location>
        <begin position="49"/>
        <end position="69"/>
    </location>
</feature>
<comment type="caution">
    <text evidence="3">The sequence shown here is derived from an EMBL/GenBank/DDBJ whole genome shotgun (WGS) entry which is preliminary data.</text>
</comment>
<keyword evidence="2" id="KW-0472">Membrane</keyword>
<sequence>MESSTHRGEGEREGVGDGDGGGGSPPLPHGTGTAFAHPLTRRAWARSRFLHYARHLGWYALLTVVLALLQVTTGLWPLTLGLAVSTVLIVVPGHWWNCRHASANARRARLILEHYPWQPCLVEALPEGNGAAEVDEAAENDGAAEGDGWPTFRLTDPAVPGRTWRHGVPGPGREGSSIRALVHPRALVAAVGSAGPVPAWFAGDPRFGGVLSPPGGGQPVLLRARGGRGLKGHDRQAPLERDVLAIRAGLLQYRDLPKRHPVRQEWEAQEAVAVMRGTPQAAPPGPSTPPTATALQRSSGLRIAVRALLGAVGAVCLALGVGLLVGAALPDSGGIGMRLMLAGSALVALSVALLCLVGARAAGSVGRRARWAWAWPVSTTLFTAGVLASWLGGLLD</sequence>
<keyword evidence="2" id="KW-0812">Transmembrane</keyword>
<keyword evidence="4" id="KW-1185">Reference proteome</keyword>
<reference evidence="4" key="1">
    <citation type="journal article" date="2019" name="Int. J. Syst. Evol. Microbiol.">
        <title>The Global Catalogue of Microorganisms (GCM) 10K type strain sequencing project: providing services to taxonomists for standard genome sequencing and annotation.</title>
        <authorList>
            <consortium name="The Broad Institute Genomics Platform"/>
            <consortium name="The Broad Institute Genome Sequencing Center for Infectious Disease"/>
            <person name="Wu L."/>
            <person name="Ma J."/>
        </authorList>
    </citation>
    <scope>NUCLEOTIDE SEQUENCE [LARGE SCALE GENOMIC DNA]</scope>
    <source>
        <strain evidence="4">JCM 4855</strain>
    </source>
</reference>